<accession>A0A5C8PHW1</accession>
<keyword evidence="6" id="KW-0812">Transmembrane</keyword>
<evidence type="ECO:0000256" key="15">
    <source>
        <dbReference type="SAM" id="Coils"/>
    </source>
</evidence>
<dbReference type="InterPro" id="IPR035965">
    <property type="entry name" value="PAS-like_dom_sf"/>
</dbReference>
<dbReference type="FunFam" id="1.10.287.130:FF:000004">
    <property type="entry name" value="Ethylene receptor 1"/>
    <property type="match status" value="1"/>
</dbReference>
<feature type="domain" description="HPt" evidence="19">
    <location>
        <begin position="738"/>
        <end position="830"/>
    </location>
</feature>
<dbReference type="PROSITE" id="PS50110">
    <property type="entry name" value="RESPONSE_REGULATORY"/>
    <property type="match status" value="1"/>
</dbReference>
<evidence type="ECO:0000259" key="19">
    <source>
        <dbReference type="PROSITE" id="PS50894"/>
    </source>
</evidence>
<dbReference type="InterPro" id="IPR036641">
    <property type="entry name" value="HPT_dom_sf"/>
</dbReference>
<evidence type="ECO:0000256" key="2">
    <source>
        <dbReference type="ARBA" id="ARBA00004370"/>
    </source>
</evidence>
<dbReference type="RefSeq" id="WP_147849038.1">
    <property type="nucleotide sequence ID" value="NZ_VDUZ01000026.1"/>
</dbReference>
<evidence type="ECO:0000256" key="9">
    <source>
        <dbReference type="ARBA" id="ARBA00022840"/>
    </source>
</evidence>
<dbReference type="InterPro" id="IPR008207">
    <property type="entry name" value="Sig_transdc_His_kin_Hpt_dom"/>
</dbReference>
<dbReference type="Gene3D" id="3.40.50.2300">
    <property type="match status" value="1"/>
</dbReference>
<dbReference type="FunFam" id="3.30.565.10:FF:000010">
    <property type="entry name" value="Sensor histidine kinase RcsC"/>
    <property type="match status" value="1"/>
</dbReference>
<dbReference type="SMART" id="SM00091">
    <property type="entry name" value="PAS"/>
    <property type="match status" value="2"/>
</dbReference>
<keyword evidence="21" id="KW-1185">Reference proteome</keyword>
<evidence type="ECO:0000259" key="17">
    <source>
        <dbReference type="PROSITE" id="PS50110"/>
    </source>
</evidence>
<dbReference type="InterPro" id="IPR004358">
    <property type="entry name" value="Sig_transdc_His_kin-like_C"/>
</dbReference>
<gene>
    <name evidence="20" type="ORF">FHP25_21515</name>
</gene>
<dbReference type="PROSITE" id="PS50894">
    <property type="entry name" value="HPT"/>
    <property type="match status" value="1"/>
</dbReference>
<dbReference type="Gene3D" id="1.20.120.160">
    <property type="entry name" value="HPT domain"/>
    <property type="match status" value="1"/>
</dbReference>
<dbReference type="InterPro" id="IPR003594">
    <property type="entry name" value="HATPase_dom"/>
</dbReference>
<evidence type="ECO:0000256" key="13">
    <source>
        <dbReference type="PROSITE-ProRule" id="PRU00110"/>
    </source>
</evidence>
<dbReference type="Pfam" id="PF02518">
    <property type="entry name" value="HATPase_c"/>
    <property type="match status" value="1"/>
</dbReference>
<feature type="domain" description="Response regulatory" evidence="17">
    <location>
        <begin position="584"/>
        <end position="703"/>
    </location>
</feature>
<dbReference type="SUPFAM" id="SSF47384">
    <property type="entry name" value="Homodimeric domain of signal transducing histidine kinase"/>
    <property type="match status" value="1"/>
</dbReference>
<evidence type="ECO:0000256" key="7">
    <source>
        <dbReference type="ARBA" id="ARBA00022741"/>
    </source>
</evidence>
<dbReference type="InterPro" id="IPR005467">
    <property type="entry name" value="His_kinase_dom"/>
</dbReference>
<keyword evidence="5" id="KW-0808">Transferase</keyword>
<feature type="modified residue" description="Phosphohistidine" evidence="13">
    <location>
        <position position="777"/>
    </location>
</feature>
<sequence length="830" mass="89716">MSETNPQADTLAPTTAADHELLAAVSELKHRERELAAAKAEVESARDLMRKVFASMLDGVALYSPEGRFLFANRAMAAVHDIPPEVAEASRTIDDIMRFLITRGDLGPVTDIEADVRRWTTWMRTSGEPHYHRTPHGRYLEIRGLRLRDGRILSLHRDLTELKQSEEAAEAARAEAERTRGMLETILTNMTDGVALFDHDGRCVYINDRMASFHDFPHSLMAGQPHLRDILRFQAERGDFGATTPQDLDRLIEERVARSFSPAGAQDTRRTSKGQYIEIIYRPTPGGWVTMHRDITELKRREDELARERDAAESARREAEAANQAKSTFLATMSHEIRTPMNGVMGMMEVLERQGLNAAQRATVATMRDSAQSLLRIIDDVLDFSKIEAGRLELEATAFSLSGMIESVGSTFRPQTAAKSLSLDLDIDPGSADALIGDPTRVRQILFNLMGNAVKFTERGGIRVRAATVPAGGGRARVTLAVIDTGIGLDDVQRAGLFQPFAQADSSTTRRFGGTGLGLSIVRRLAQLMHGDVTVQSAPGAGSTFAVSLNLGIAPAESPFRALRQADTGPAAARPGAAVRQRSKVLVVDDHPINREVLARQLDLLGIDADRAADGAEALAAWQPGRYAAVLADIHMPQMDGYELAGRIRAAERDGGIARTPLVAVTANALRGEEERCMAAGMDAYLAKPVTIDRLRAALERWLPMDALDTQSDAQGQSARIATPAIDRAVLEAWLGDDRAAIAALLSKFRDTALGAEREISAALRTGDFATMALAAHRLKGAALAVGAGGVGEAAAGLERAGKAGDRARGQDGLGPLAAELRRALSEIGR</sequence>
<feature type="modified residue" description="4-aspartylphosphate" evidence="14">
    <location>
        <position position="633"/>
    </location>
</feature>
<keyword evidence="4 14" id="KW-0597">Phosphoprotein</keyword>
<feature type="domain" description="PAS" evidence="18">
    <location>
        <begin position="179"/>
        <end position="231"/>
    </location>
</feature>
<comment type="subcellular location">
    <subcellularLocation>
        <location evidence="2">Membrane</location>
    </subcellularLocation>
</comment>
<evidence type="ECO:0000259" key="18">
    <source>
        <dbReference type="PROSITE" id="PS50112"/>
    </source>
</evidence>
<dbReference type="Gene3D" id="3.30.450.20">
    <property type="entry name" value="PAS domain"/>
    <property type="match status" value="2"/>
</dbReference>
<dbReference type="InterPro" id="IPR036097">
    <property type="entry name" value="HisK_dim/P_sf"/>
</dbReference>
<dbReference type="Pfam" id="PF00512">
    <property type="entry name" value="HisKA"/>
    <property type="match status" value="1"/>
</dbReference>
<dbReference type="SUPFAM" id="SSF47226">
    <property type="entry name" value="Histidine-containing phosphotransfer domain, HPT domain"/>
    <property type="match status" value="1"/>
</dbReference>
<evidence type="ECO:0000256" key="5">
    <source>
        <dbReference type="ARBA" id="ARBA00022679"/>
    </source>
</evidence>
<reference evidence="20 21" key="1">
    <citation type="submission" date="2019-06" db="EMBL/GenBank/DDBJ databases">
        <title>New taxonomy in bacterial strain CC-CFT640, isolated from vineyard.</title>
        <authorList>
            <person name="Lin S.-Y."/>
            <person name="Tsai C.-F."/>
            <person name="Young C.-C."/>
        </authorList>
    </citation>
    <scope>NUCLEOTIDE SEQUENCE [LARGE SCALE GENOMIC DNA]</scope>
    <source>
        <strain evidence="20 21">CC-CFT640</strain>
    </source>
</reference>
<keyword evidence="7" id="KW-0547">Nucleotide-binding</keyword>
<evidence type="ECO:0000256" key="10">
    <source>
        <dbReference type="ARBA" id="ARBA00022989"/>
    </source>
</evidence>
<name>A0A5C8PHW1_9HYPH</name>
<proteinExistence type="predicted"/>
<dbReference type="SUPFAM" id="SSF55874">
    <property type="entry name" value="ATPase domain of HSP90 chaperone/DNA topoisomerase II/histidine kinase"/>
    <property type="match status" value="1"/>
</dbReference>
<evidence type="ECO:0000256" key="12">
    <source>
        <dbReference type="ARBA" id="ARBA00023136"/>
    </source>
</evidence>
<dbReference type="Gene3D" id="1.10.287.130">
    <property type="match status" value="1"/>
</dbReference>
<dbReference type="InterPro" id="IPR036890">
    <property type="entry name" value="HATPase_C_sf"/>
</dbReference>
<dbReference type="GO" id="GO:0005524">
    <property type="term" value="F:ATP binding"/>
    <property type="evidence" value="ECO:0007669"/>
    <property type="project" value="UniProtKB-KW"/>
</dbReference>
<evidence type="ECO:0000256" key="8">
    <source>
        <dbReference type="ARBA" id="ARBA00022777"/>
    </source>
</evidence>
<protein>
    <recommendedName>
        <fullName evidence="3">histidine kinase</fullName>
        <ecNumber evidence="3">2.7.13.3</ecNumber>
    </recommendedName>
</protein>
<evidence type="ECO:0000256" key="3">
    <source>
        <dbReference type="ARBA" id="ARBA00012438"/>
    </source>
</evidence>
<dbReference type="AlphaFoldDB" id="A0A5C8PHW1"/>
<dbReference type="PROSITE" id="PS50109">
    <property type="entry name" value="HIS_KIN"/>
    <property type="match status" value="1"/>
</dbReference>
<dbReference type="EMBL" id="VDUZ01000026">
    <property type="protein sequence ID" value="TXL73268.1"/>
    <property type="molecule type" value="Genomic_DNA"/>
</dbReference>
<dbReference type="InterPro" id="IPR011006">
    <property type="entry name" value="CheY-like_superfamily"/>
</dbReference>
<dbReference type="Proteomes" id="UP000321638">
    <property type="component" value="Unassembled WGS sequence"/>
</dbReference>
<dbReference type="SUPFAM" id="SSF55785">
    <property type="entry name" value="PYP-like sensor domain (PAS domain)"/>
    <property type="match status" value="2"/>
</dbReference>
<keyword evidence="10" id="KW-1133">Transmembrane helix</keyword>
<feature type="coiled-coil region" evidence="15">
    <location>
        <begin position="155"/>
        <end position="182"/>
    </location>
</feature>
<evidence type="ECO:0000256" key="11">
    <source>
        <dbReference type="ARBA" id="ARBA00023012"/>
    </source>
</evidence>
<keyword evidence="11" id="KW-0902">Two-component regulatory system</keyword>
<dbReference type="InterPro" id="IPR001789">
    <property type="entry name" value="Sig_transdc_resp-reg_receiver"/>
</dbReference>
<feature type="domain" description="Histidine kinase" evidence="16">
    <location>
        <begin position="332"/>
        <end position="553"/>
    </location>
</feature>
<keyword evidence="12" id="KW-0472">Membrane</keyword>
<dbReference type="EC" id="2.7.13.3" evidence="3"/>
<evidence type="ECO:0000313" key="21">
    <source>
        <dbReference type="Proteomes" id="UP000321638"/>
    </source>
</evidence>
<dbReference type="InterPro" id="IPR003661">
    <property type="entry name" value="HisK_dim/P_dom"/>
</dbReference>
<evidence type="ECO:0000313" key="20">
    <source>
        <dbReference type="EMBL" id="TXL73268.1"/>
    </source>
</evidence>
<evidence type="ECO:0000256" key="14">
    <source>
        <dbReference type="PROSITE-ProRule" id="PRU00169"/>
    </source>
</evidence>
<dbReference type="SMART" id="SM00388">
    <property type="entry name" value="HisKA"/>
    <property type="match status" value="1"/>
</dbReference>
<evidence type="ECO:0000259" key="16">
    <source>
        <dbReference type="PROSITE" id="PS50109"/>
    </source>
</evidence>
<evidence type="ECO:0000256" key="6">
    <source>
        <dbReference type="ARBA" id="ARBA00022692"/>
    </source>
</evidence>
<dbReference type="OrthoDB" id="9813151at2"/>
<dbReference type="GO" id="GO:0005886">
    <property type="term" value="C:plasma membrane"/>
    <property type="evidence" value="ECO:0007669"/>
    <property type="project" value="UniProtKB-SubCell"/>
</dbReference>
<dbReference type="CDD" id="cd17546">
    <property type="entry name" value="REC_hyHK_CKI1_RcsC-like"/>
    <property type="match status" value="1"/>
</dbReference>
<dbReference type="PRINTS" id="PR00344">
    <property type="entry name" value="BCTRLSENSOR"/>
</dbReference>
<evidence type="ECO:0000256" key="1">
    <source>
        <dbReference type="ARBA" id="ARBA00000085"/>
    </source>
</evidence>
<dbReference type="SUPFAM" id="SSF52172">
    <property type="entry name" value="CheY-like"/>
    <property type="match status" value="1"/>
</dbReference>
<dbReference type="Pfam" id="PF12860">
    <property type="entry name" value="PAS_7"/>
    <property type="match status" value="2"/>
</dbReference>
<organism evidence="20 21">
    <name type="scientific">Vineibacter terrae</name>
    <dbReference type="NCBI Taxonomy" id="2586908"/>
    <lineage>
        <taxon>Bacteria</taxon>
        <taxon>Pseudomonadati</taxon>
        <taxon>Pseudomonadota</taxon>
        <taxon>Alphaproteobacteria</taxon>
        <taxon>Hyphomicrobiales</taxon>
        <taxon>Vineibacter</taxon>
    </lineage>
</organism>
<keyword evidence="9" id="KW-0067">ATP-binding</keyword>
<dbReference type="CDD" id="cd16922">
    <property type="entry name" value="HATPase_EvgS-ArcB-TorS-like"/>
    <property type="match status" value="1"/>
</dbReference>
<dbReference type="SMART" id="SM00387">
    <property type="entry name" value="HATPase_c"/>
    <property type="match status" value="1"/>
</dbReference>
<dbReference type="Pfam" id="PF00072">
    <property type="entry name" value="Response_reg"/>
    <property type="match status" value="1"/>
</dbReference>
<dbReference type="PROSITE" id="PS50112">
    <property type="entry name" value="PAS"/>
    <property type="match status" value="1"/>
</dbReference>
<evidence type="ECO:0000256" key="4">
    <source>
        <dbReference type="ARBA" id="ARBA00022553"/>
    </source>
</evidence>
<dbReference type="CDD" id="cd00082">
    <property type="entry name" value="HisKA"/>
    <property type="match status" value="1"/>
</dbReference>
<dbReference type="Gene3D" id="3.30.565.10">
    <property type="entry name" value="Histidine kinase-like ATPase, C-terminal domain"/>
    <property type="match status" value="1"/>
</dbReference>
<dbReference type="PANTHER" id="PTHR45339:SF3">
    <property type="entry name" value="HISTIDINE KINASE"/>
    <property type="match status" value="1"/>
</dbReference>
<feature type="coiled-coil region" evidence="15">
    <location>
        <begin position="295"/>
        <end position="325"/>
    </location>
</feature>
<dbReference type="SMART" id="SM00448">
    <property type="entry name" value="REC"/>
    <property type="match status" value="1"/>
</dbReference>
<dbReference type="PANTHER" id="PTHR45339">
    <property type="entry name" value="HYBRID SIGNAL TRANSDUCTION HISTIDINE KINASE J"/>
    <property type="match status" value="1"/>
</dbReference>
<comment type="caution">
    <text evidence="20">The sequence shown here is derived from an EMBL/GenBank/DDBJ whole genome shotgun (WGS) entry which is preliminary data.</text>
</comment>
<comment type="catalytic activity">
    <reaction evidence="1">
        <text>ATP + protein L-histidine = ADP + protein N-phospho-L-histidine.</text>
        <dbReference type="EC" id="2.7.13.3"/>
    </reaction>
</comment>
<keyword evidence="15" id="KW-0175">Coiled coil</keyword>
<dbReference type="Pfam" id="PF01627">
    <property type="entry name" value="Hpt"/>
    <property type="match status" value="1"/>
</dbReference>
<dbReference type="GO" id="GO:0000155">
    <property type="term" value="F:phosphorelay sensor kinase activity"/>
    <property type="evidence" value="ECO:0007669"/>
    <property type="project" value="InterPro"/>
</dbReference>
<keyword evidence="8" id="KW-0418">Kinase</keyword>
<dbReference type="InterPro" id="IPR000014">
    <property type="entry name" value="PAS"/>
</dbReference>